<evidence type="ECO:0000256" key="8">
    <source>
        <dbReference type="ARBA" id="ARBA00022833"/>
    </source>
</evidence>
<sequence length="1084" mass="122768">MYYTSLYRYAGQACIIGQSNLSRKQVDRLVEDSTEDAVVSDTLKNTDVLLSLNKKQRWRLPSTLSHMIRAGDFSQDKAVVSLLERHKLKRRANCVGFACSKQTTGSGQDVQENVNLGDSILGQKRYFSFNINSFEHDESRRKWKKRMAEQRTKLAQQKKKIQKDRRTDMKTVDVMTVEGGRLDSQAVRRPTLPGSKPGYTVEVFYPCPQSCSLTFNPKYTDVVMTQNDDGEMEVRSNVKSEKKSQRKHRRKFTGLDLSAINTEARYHEEDVEEMWREEYEDNDGGVQILSAEDVNQLETLASDQADCEREEKLDNDFSESVWACLVDQAERARAQWNRVSHKPRQRRRSGFHGGEKGSKRTDSITLHDKTDASDDDKAHVFYIEKEENLFKTQRKSKTVSNTKTASVSDKRSHVPNTDPVLSSAPAILSIAEVSPESLKSRFGDFYSEAKCRPRRFCINITDDVANLLSVYRSVDASAAYTTFLVFTSAGLYDVGMATYAVSVNCAACPVSENITANLPREATNLDSIVNIVVGNLLDLKDAGKLNMVEDFAPKRNIRAAAFDPLREMMMEKMKLEIDTFYTSDRFDWNRRNEGLHEDTNTETDRDTFSQNLLELAADSEMDIFCDICYDSVNPTHIDSAPGTELTECGHLFCDSCWRAHLRTRFREGALQMTCAGYQCETKLETSTMLSLLHVTEVIQIVRRNLEEEVESCPTAKWCPSPGCGKVIRLRTKSSDSESNPNQSMPDASLNFDVTCSCGNSWCFNCLAPAHWPARCEQAQDYLDKLSSIKPINEGTDDEPKTASLITKPQHKPPKVVEVEGRLCPRCRKFIQKNGGCPHMVCRCGYAFCWSCLGPWNGHPSRCYPDAAKIYNHSLRLKVHHMTAPTGIAVAEEEKNKEKDQAQPKPPSRKQKASMYQRALQQRTDEVKDTSWLKPAEQLAHKICKAAGKDLEFKREVLRQCGVPESHIPGLPKKDELVKDCDLLRMPLADHVMRYLKSAREARSALRRTIEYTYVLLQDFPNTMDKRRALRVASDLTAFCSFSLSVLHAGGNQDPRVALHRLADIQTWSSRTLDALMAAVLRLKG</sequence>
<dbReference type="Pfam" id="PF00097">
    <property type="entry name" value="zf-C3HC4"/>
    <property type="match status" value="1"/>
</dbReference>
<keyword evidence="8" id="KW-0862">Zinc</keyword>
<evidence type="ECO:0000313" key="14">
    <source>
        <dbReference type="EMBL" id="GFS13919.1"/>
    </source>
</evidence>
<dbReference type="InterPro" id="IPR018957">
    <property type="entry name" value="Znf_C3HC4_RING-type"/>
</dbReference>
<keyword evidence="7" id="KW-0833">Ubl conjugation pathway</keyword>
<evidence type="ECO:0000256" key="9">
    <source>
        <dbReference type="PROSITE-ProRule" id="PRU00175"/>
    </source>
</evidence>
<feature type="domain" description="RING-type" evidence="12">
    <location>
        <begin position="625"/>
        <end position="674"/>
    </location>
</feature>
<dbReference type="InterPro" id="IPR002867">
    <property type="entry name" value="IBR_dom"/>
</dbReference>
<name>A0AAV4ITQ5_9GAST</name>
<dbReference type="Gene3D" id="1.20.120.1750">
    <property type="match status" value="1"/>
</dbReference>
<evidence type="ECO:0000259" key="13">
    <source>
        <dbReference type="PROSITE" id="PS51873"/>
    </source>
</evidence>
<keyword evidence="6 9" id="KW-0863">Zinc-finger</keyword>
<evidence type="ECO:0000313" key="15">
    <source>
        <dbReference type="Proteomes" id="UP000762676"/>
    </source>
</evidence>
<dbReference type="Pfam" id="PF22191">
    <property type="entry name" value="IBR_1"/>
    <property type="match status" value="1"/>
</dbReference>
<comment type="catalytic activity">
    <reaction evidence="1">
        <text>[E2 ubiquitin-conjugating enzyme]-S-ubiquitinyl-L-cysteine + [acceptor protein]-L-lysine = [E2 ubiquitin-conjugating enzyme]-L-cysteine + [acceptor protein]-N(6)-ubiquitinyl-L-lysine.</text>
        <dbReference type="EC" id="2.3.2.31"/>
    </reaction>
</comment>
<evidence type="ECO:0000256" key="6">
    <source>
        <dbReference type="ARBA" id="ARBA00022771"/>
    </source>
</evidence>
<feature type="domain" description="RING-type" evidence="13">
    <location>
        <begin position="621"/>
        <end position="866"/>
    </location>
</feature>
<dbReference type="EC" id="2.3.2.31" evidence="2"/>
<keyword evidence="15" id="KW-1185">Reference proteome</keyword>
<dbReference type="PANTHER" id="PTHR11685">
    <property type="entry name" value="RBR FAMILY RING FINGER AND IBR DOMAIN-CONTAINING"/>
    <property type="match status" value="1"/>
</dbReference>
<keyword evidence="5" id="KW-0677">Repeat</keyword>
<keyword evidence="10" id="KW-0175">Coiled coil</keyword>
<organism evidence="14 15">
    <name type="scientific">Elysia marginata</name>
    <dbReference type="NCBI Taxonomy" id="1093978"/>
    <lineage>
        <taxon>Eukaryota</taxon>
        <taxon>Metazoa</taxon>
        <taxon>Spiralia</taxon>
        <taxon>Lophotrochozoa</taxon>
        <taxon>Mollusca</taxon>
        <taxon>Gastropoda</taxon>
        <taxon>Heterobranchia</taxon>
        <taxon>Euthyneura</taxon>
        <taxon>Panpulmonata</taxon>
        <taxon>Sacoglossa</taxon>
        <taxon>Placobranchoidea</taxon>
        <taxon>Plakobranchidae</taxon>
        <taxon>Elysia</taxon>
    </lineage>
</organism>
<dbReference type="Pfam" id="PF01485">
    <property type="entry name" value="IBR"/>
    <property type="match status" value="1"/>
</dbReference>
<feature type="compositionally biased region" description="Basic and acidic residues" evidence="11">
    <location>
        <begin position="891"/>
        <end position="901"/>
    </location>
</feature>
<accession>A0AAV4ITQ5</accession>
<proteinExistence type="predicted"/>
<dbReference type="AlphaFoldDB" id="A0AAV4ITQ5"/>
<reference evidence="14 15" key="1">
    <citation type="journal article" date="2021" name="Elife">
        <title>Chloroplast acquisition without the gene transfer in kleptoplastic sea slugs, Plakobranchus ocellatus.</title>
        <authorList>
            <person name="Maeda T."/>
            <person name="Takahashi S."/>
            <person name="Yoshida T."/>
            <person name="Shimamura S."/>
            <person name="Takaki Y."/>
            <person name="Nagai Y."/>
            <person name="Toyoda A."/>
            <person name="Suzuki Y."/>
            <person name="Arimoto A."/>
            <person name="Ishii H."/>
            <person name="Satoh N."/>
            <person name="Nishiyama T."/>
            <person name="Hasebe M."/>
            <person name="Maruyama T."/>
            <person name="Minagawa J."/>
            <person name="Obokata J."/>
            <person name="Shigenobu S."/>
        </authorList>
    </citation>
    <scope>NUCLEOTIDE SEQUENCE [LARGE SCALE GENOMIC DNA]</scope>
</reference>
<feature type="region of interest" description="Disordered" evidence="11">
    <location>
        <begin position="393"/>
        <end position="418"/>
    </location>
</feature>
<dbReference type="InterPro" id="IPR031127">
    <property type="entry name" value="E3_UB_ligase_RBR"/>
</dbReference>
<evidence type="ECO:0000256" key="4">
    <source>
        <dbReference type="ARBA" id="ARBA00022723"/>
    </source>
</evidence>
<dbReference type="PROSITE" id="PS51873">
    <property type="entry name" value="TRIAD"/>
    <property type="match status" value="1"/>
</dbReference>
<dbReference type="EMBL" id="BMAT01013483">
    <property type="protein sequence ID" value="GFS13919.1"/>
    <property type="molecule type" value="Genomic_DNA"/>
</dbReference>
<dbReference type="PROSITE" id="PS50089">
    <property type="entry name" value="ZF_RING_2"/>
    <property type="match status" value="1"/>
</dbReference>
<dbReference type="GO" id="GO:0008270">
    <property type="term" value="F:zinc ion binding"/>
    <property type="evidence" value="ECO:0007669"/>
    <property type="project" value="UniProtKB-KW"/>
</dbReference>
<feature type="region of interest" description="Disordered" evidence="11">
    <location>
        <begin position="889"/>
        <end position="913"/>
    </location>
</feature>
<evidence type="ECO:0000256" key="10">
    <source>
        <dbReference type="SAM" id="Coils"/>
    </source>
</evidence>
<dbReference type="SUPFAM" id="SSF57850">
    <property type="entry name" value="RING/U-box"/>
    <property type="match status" value="3"/>
</dbReference>
<feature type="compositionally biased region" description="Basic residues" evidence="11">
    <location>
        <begin position="339"/>
        <end position="350"/>
    </location>
</feature>
<gene>
    <name evidence="14" type="ORF">ElyMa_006733300</name>
</gene>
<evidence type="ECO:0000256" key="5">
    <source>
        <dbReference type="ARBA" id="ARBA00022737"/>
    </source>
</evidence>
<dbReference type="InterPro" id="IPR044066">
    <property type="entry name" value="TRIAD_supradom"/>
</dbReference>
<keyword evidence="4" id="KW-0479">Metal-binding</keyword>
<evidence type="ECO:0000256" key="1">
    <source>
        <dbReference type="ARBA" id="ARBA00001798"/>
    </source>
</evidence>
<keyword evidence="3" id="KW-0808">Transferase</keyword>
<dbReference type="InterPro" id="IPR001841">
    <property type="entry name" value="Znf_RING"/>
</dbReference>
<dbReference type="Proteomes" id="UP000762676">
    <property type="component" value="Unassembled WGS sequence"/>
</dbReference>
<dbReference type="GO" id="GO:0016567">
    <property type="term" value="P:protein ubiquitination"/>
    <property type="evidence" value="ECO:0007669"/>
    <property type="project" value="InterPro"/>
</dbReference>
<dbReference type="SMART" id="SM00647">
    <property type="entry name" value="IBR"/>
    <property type="match status" value="2"/>
</dbReference>
<evidence type="ECO:0000256" key="7">
    <source>
        <dbReference type="ARBA" id="ARBA00022786"/>
    </source>
</evidence>
<feature type="region of interest" description="Disordered" evidence="11">
    <location>
        <begin position="335"/>
        <end position="371"/>
    </location>
</feature>
<evidence type="ECO:0000259" key="12">
    <source>
        <dbReference type="PROSITE" id="PS50089"/>
    </source>
</evidence>
<evidence type="ECO:0000256" key="11">
    <source>
        <dbReference type="SAM" id="MobiDB-lite"/>
    </source>
</evidence>
<dbReference type="Gene3D" id="3.30.40.10">
    <property type="entry name" value="Zinc/RING finger domain, C3HC4 (zinc finger)"/>
    <property type="match status" value="1"/>
</dbReference>
<evidence type="ECO:0000256" key="2">
    <source>
        <dbReference type="ARBA" id="ARBA00012251"/>
    </source>
</evidence>
<protein>
    <recommendedName>
        <fullName evidence="2">RBR-type E3 ubiquitin transferase</fullName>
        <ecNumber evidence="2">2.3.2.31</ecNumber>
    </recommendedName>
</protein>
<comment type="caution">
    <text evidence="14">The sequence shown here is derived from an EMBL/GenBank/DDBJ whole genome shotgun (WGS) entry which is preliminary data.</text>
</comment>
<dbReference type="InterPro" id="IPR013083">
    <property type="entry name" value="Znf_RING/FYVE/PHD"/>
</dbReference>
<dbReference type="GO" id="GO:0061630">
    <property type="term" value="F:ubiquitin protein ligase activity"/>
    <property type="evidence" value="ECO:0007669"/>
    <property type="project" value="UniProtKB-EC"/>
</dbReference>
<feature type="coiled-coil region" evidence="10">
    <location>
        <begin position="140"/>
        <end position="167"/>
    </location>
</feature>
<feature type="compositionally biased region" description="Basic and acidic residues" evidence="11">
    <location>
        <begin position="353"/>
        <end position="371"/>
    </location>
</feature>
<dbReference type="CDD" id="cd20346">
    <property type="entry name" value="BRcat_RBR_ANKIB1"/>
    <property type="match status" value="1"/>
</dbReference>
<evidence type="ECO:0000256" key="3">
    <source>
        <dbReference type="ARBA" id="ARBA00022679"/>
    </source>
</evidence>
<feature type="compositionally biased region" description="Polar residues" evidence="11">
    <location>
        <begin position="398"/>
        <end position="407"/>
    </location>
</feature>